<evidence type="ECO:0000256" key="1">
    <source>
        <dbReference type="ARBA" id="ARBA00022723"/>
    </source>
</evidence>
<evidence type="ECO:0000313" key="3">
    <source>
        <dbReference type="EMBL" id="KKR42404.1"/>
    </source>
</evidence>
<accession>A0A0G0QPN8</accession>
<dbReference type="InterPro" id="IPR013785">
    <property type="entry name" value="Aldolase_TIM"/>
</dbReference>
<dbReference type="Gene3D" id="3.20.20.70">
    <property type="entry name" value="Aldolase class I"/>
    <property type="match status" value="1"/>
</dbReference>
<evidence type="ECO:0000313" key="4">
    <source>
        <dbReference type="Proteomes" id="UP000034881"/>
    </source>
</evidence>
<sequence>MVKIPEEIIPAILSKNIEDFKVDLNKLLSSKTLNSGWVHVDFMDNILVPNKSINPDDLANMDFGALKKEAHLMVKQPKSWIKRCLELGFARIIIHIEADEDIAGYIELIKRGVAESVLAINPDTDIKALEPYSQIVDRVLVMGVTPGFQGQPFVPETIHKIREIKSKGWPVKISVDGAVKDTNAGEILEAGADSLILGSFLMKGDPDENLAQLLKVLEAF</sequence>
<dbReference type="Proteomes" id="UP000034881">
    <property type="component" value="Unassembled WGS sequence"/>
</dbReference>
<keyword evidence="2" id="KW-0413">Isomerase</keyword>
<comment type="caution">
    <text evidence="3">The sequence shown here is derived from an EMBL/GenBank/DDBJ whole genome shotgun (WGS) entry which is preliminary data.</text>
</comment>
<dbReference type="PANTHER" id="PTHR11749">
    <property type="entry name" value="RIBULOSE-5-PHOSPHATE-3-EPIMERASE"/>
    <property type="match status" value="1"/>
</dbReference>
<dbReference type="GO" id="GO:0005975">
    <property type="term" value="P:carbohydrate metabolic process"/>
    <property type="evidence" value="ECO:0007669"/>
    <property type="project" value="InterPro"/>
</dbReference>
<dbReference type="GO" id="GO:0016857">
    <property type="term" value="F:racemase and epimerase activity, acting on carbohydrates and derivatives"/>
    <property type="evidence" value="ECO:0007669"/>
    <property type="project" value="InterPro"/>
</dbReference>
<name>A0A0G0QPN8_9BACT</name>
<dbReference type="AlphaFoldDB" id="A0A0G0QPN8"/>
<dbReference type="InterPro" id="IPR011060">
    <property type="entry name" value="RibuloseP-bd_barrel"/>
</dbReference>
<dbReference type="InterPro" id="IPR000056">
    <property type="entry name" value="Ribul_P_3_epim-like"/>
</dbReference>
<gene>
    <name evidence="3" type="ORF">UT77_C0002G0057</name>
</gene>
<proteinExistence type="predicted"/>
<reference evidence="3 4" key="1">
    <citation type="journal article" date="2015" name="Nature">
        <title>rRNA introns, odd ribosomes, and small enigmatic genomes across a large radiation of phyla.</title>
        <authorList>
            <person name="Brown C.T."/>
            <person name="Hug L.A."/>
            <person name="Thomas B.C."/>
            <person name="Sharon I."/>
            <person name="Castelle C.J."/>
            <person name="Singh A."/>
            <person name="Wilkins M.J."/>
            <person name="Williams K.H."/>
            <person name="Banfield J.F."/>
        </authorList>
    </citation>
    <scope>NUCLEOTIDE SEQUENCE [LARGE SCALE GENOMIC DNA]</scope>
</reference>
<dbReference type="GO" id="GO:0046872">
    <property type="term" value="F:metal ion binding"/>
    <property type="evidence" value="ECO:0007669"/>
    <property type="project" value="UniProtKB-KW"/>
</dbReference>
<keyword evidence="1" id="KW-0479">Metal-binding</keyword>
<dbReference type="SUPFAM" id="SSF51366">
    <property type="entry name" value="Ribulose-phoshate binding barrel"/>
    <property type="match status" value="1"/>
</dbReference>
<protein>
    <submittedName>
        <fullName evidence="3">Ribulose-phosphate 3-epimerase</fullName>
    </submittedName>
</protein>
<dbReference type="CDD" id="cd00429">
    <property type="entry name" value="RPE"/>
    <property type="match status" value="1"/>
</dbReference>
<evidence type="ECO:0000256" key="2">
    <source>
        <dbReference type="ARBA" id="ARBA00023235"/>
    </source>
</evidence>
<dbReference type="Pfam" id="PF00834">
    <property type="entry name" value="Ribul_P_3_epim"/>
    <property type="match status" value="1"/>
</dbReference>
<organism evidence="3 4">
    <name type="scientific">Candidatus Daviesbacteria bacterium GW2011_GWC2_40_12</name>
    <dbReference type="NCBI Taxonomy" id="1618431"/>
    <lineage>
        <taxon>Bacteria</taxon>
        <taxon>Candidatus Daviesiibacteriota</taxon>
    </lineage>
</organism>
<dbReference type="EMBL" id="LBYB01000002">
    <property type="protein sequence ID" value="KKR42404.1"/>
    <property type="molecule type" value="Genomic_DNA"/>
</dbReference>